<dbReference type="PANTHER" id="PTHR44591:SF25">
    <property type="entry name" value="CHEMOTAXIS TWO-COMPONENT RESPONSE REGULATOR"/>
    <property type="match status" value="1"/>
</dbReference>
<dbReference type="PROSITE" id="PS50110">
    <property type="entry name" value="RESPONSE_REGULATORY"/>
    <property type="match status" value="1"/>
</dbReference>
<comment type="caution">
    <text evidence="4">The sequence shown here is derived from an EMBL/GenBank/DDBJ whole genome shotgun (WGS) entry which is preliminary data.</text>
</comment>
<reference evidence="4 5" key="1">
    <citation type="submission" date="2014-09" db="EMBL/GenBank/DDBJ databases">
        <title>Draft genome of Bradyrhizobium japonicum Is-34.</title>
        <authorList>
            <person name="Tsurumaru H."/>
            <person name="Yamakawa T."/>
            <person name="Hashimoto S."/>
            <person name="Okizaki K."/>
            <person name="Kanesaki Y."/>
            <person name="Yoshikawa H."/>
            <person name="Yajima S."/>
        </authorList>
    </citation>
    <scope>NUCLEOTIDE SEQUENCE [LARGE SCALE GENOMIC DNA]</scope>
    <source>
        <strain evidence="4 5">Is-34</strain>
    </source>
</reference>
<name>A0A0A3Y2R0_BRAJP</name>
<evidence type="ECO:0000313" key="5">
    <source>
        <dbReference type="Proteomes" id="UP000030377"/>
    </source>
</evidence>
<dbReference type="PANTHER" id="PTHR44591">
    <property type="entry name" value="STRESS RESPONSE REGULATOR PROTEIN 1"/>
    <property type="match status" value="1"/>
</dbReference>
<dbReference type="SMART" id="SM00448">
    <property type="entry name" value="REC"/>
    <property type="match status" value="1"/>
</dbReference>
<dbReference type="GO" id="GO:0016301">
    <property type="term" value="F:kinase activity"/>
    <property type="evidence" value="ECO:0007669"/>
    <property type="project" value="UniProtKB-KW"/>
</dbReference>
<keyword evidence="4" id="KW-0418">Kinase</keyword>
<feature type="domain" description="Response regulatory" evidence="3">
    <location>
        <begin position="6"/>
        <end position="120"/>
    </location>
</feature>
<organism evidence="4 5">
    <name type="scientific">Bradyrhizobium japonicum</name>
    <dbReference type="NCBI Taxonomy" id="375"/>
    <lineage>
        <taxon>Bacteria</taxon>
        <taxon>Pseudomonadati</taxon>
        <taxon>Pseudomonadota</taxon>
        <taxon>Alphaproteobacteria</taxon>
        <taxon>Hyphomicrobiales</taxon>
        <taxon>Nitrobacteraceae</taxon>
        <taxon>Bradyrhizobium</taxon>
    </lineage>
</organism>
<dbReference type="SUPFAM" id="SSF52172">
    <property type="entry name" value="CheY-like"/>
    <property type="match status" value="1"/>
</dbReference>
<sequence length="130" mass="14541">MMKKLLVSIVDDDQFFRESMCRLMRSQGYTADIFASAADFLASPRLAETACLITDVHMPAMSGYELHRRLVDTGHAIPTILVTGFPSEIDRSRAVNDGVVCYLRKPVDEEHLAQCVRDAFKSVGSRKEDS</sequence>
<dbReference type="Gene3D" id="3.40.50.2300">
    <property type="match status" value="1"/>
</dbReference>
<proteinExistence type="predicted"/>
<gene>
    <name evidence="4" type="ORF">MA20_11795</name>
</gene>
<accession>A0A0A3Y2R0</accession>
<evidence type="ECO:0000259" key="3">
    <source>
        <dbReference type="PROSITE" id="PS50110"/>
    </source>
</evidence>
<dbReference type="InterPro" id="IPR011006">
    <property type="entry name" value="CheY-like_superfamily"/>
</dbReference>
<protein>
    <submittedName>
        <fullName evidence="4">Histidine kinase</fullName>
    </submittedName>
</protein>
<dbReference type="Pfam" id="PF00072">
    <property type="entry name" value="Response_reg"/>
    <property type="match status" value="1"/>
</dbReference>
<dbReference type="Proteomes" id="UP000030377">
    <property type="component" value="Unassembled WGS sequence"/>
</dbReference>
<dbReference type="GO" id="GO:0000160">
    <property type="term" value="P:phosphorelay signal transduction system"/>
    <property type="evidence" value="ECO:0007669"/>
    <property type="project" value="InterPro"/>
</dbReference>
<feature type="modified residue" description="4-aspartylphosphate" evidence="2">
    <location>
        <position position="55"/>
    </location>
</feature>
<dbReference type="EMBL" id="JRPN01000010">
    <property type="protein sequence ID" value="KGT79666.1"/>
    <property type="molecule type" value="Genomic_DNA"/>
</dbReference>
<keyword evidence="1 2" id="KW-0597">Phosphoprotein</keyword>
<keyword evidence="4" id="KW-0808">Transferase</keyword>
<dbReference type="AlphaFoldDB" id="A0A0A3Y2R0"/>
<evidence type="ECO:0000256" key="1">
    <source>
        <dbReference type="ARBA" id="ARBA00022553"/>
    </source>
</evidence>
<evidence type="ECO:0000313" key="4">
    <source>
        <dbReference type="EMBL" id="KGT79666.1"/>
    </source>
</evidence>
<evidence type="ECO:0000256" key="2">
    <source>
        <dbReference type="PROSITE-ProRule" id="PRU00169"/>
    </source>
</evidence>
<dbReference type="InterPro" id="IPR001789">
    <property type="entry name" value="Sig_transdc_resp-reg_receiver"/>
</dbReference>
<dbReference type="InterPro" id="IPR050595">
    <property type="entry name" value="Bact_response_regulator"/>
</dbReference>